<proteinExistence type="inferred from homology"/>
<evidence type="ECO:0000259" key="8">
    <source>
        <dbReference type="PROSITE" id="PS51192"/>
    </source>
</evidence>
<dbReference type="SMART" id="SM00847">
    <property type="entry name" value="HA2"/>
    <property type="match status" value="1"/>
</dbReference>
<dbReference type="InterPro" id="IPR011709">
    <property type="entry name" value="DEAD-box_helicase_OB_fold"/>
</dbReference>
<dbReference type="SUPFAM" id="SSF52540">
    <property type="entry name" value="P-loop containing nucleoside triphosphate hydrolases"/>
    <property type="match status" value="1"/>
</dbReference>
<evidence type="ECO:0000256" key="4">
    <source>
        <dbReference type="ARBA" id="ARBA00022801"/>
    </source>
</evidence>
<evidence type="ECO:0000256" key="7">
    <source>
        <dbReference type="SAM" id="MobiDB-lite"/>
    </source>
</evidence>
<name>A0ABQ8THX1_PERAM</name>
<dbReference type="CDD" id="cd18791">
    <property type="entry name" value="SF2_C_RHA"/>
    <property type="match status" value="1"/>
</dbReference>
<dbReference type="Gene3D" id="3.40.50.300">
    <property type="entry name" value="P-loop containing nucleotide triphosphate hydrolases"/>
    <property type="match status" value="3"/>
</dbReference>
<dbReference type="PANTHER" id="PTHR18934:SF99">
    <property type="entry name" value="ATP-DEPENDENT RNA HELICASE DHX37-RELATED"/>
    <property type="match status" value="1"/>
</dbReference>
<feature type="domain" description="Helicase ATP-binding" evidence="8">
    <location>
        <begin position="214"/>
        <end position="381"/>
    </location>
</feature>
<evidence type="ECO:0000313" key="10">
    <source>
        <dbReference type="EMBL" id="KAJ4445445.1"/>
    </source>
</evidence>
<comment type="similarity">
    <text evidence="1">Belongs to the DEAD box helicase family. DEAH subfamily.</text>
</comment>
<dbReference type="PROSITE" id="PS51194">
    <property type="entry name" value="HELICASE_CTER"/>
    <property type="match status" value="1"/>
</dbReference>
<dbReference type="Pfam" id="PF04408">
    <property type="entry name" value="WHD_HA2"/>
    <property type="match status" value="1"/>
</dbReference>
<dbReference type="PROSITE" id="PS00690">
    <property type="entry name" value="DEAH_ATP_HELICASE"/>
    <property type="match status" value="1"/>
</dbReference>
<dbReference type="InterPro" id="IPR001650">
    <property type="entry name" value="Helicase_C-like"/>
</dbReference>
<dbReference type="Gene3D" id="1.20.120.1080">
    <property type="match status" value="1"/>
</dbReference>
<accession>A0ABQ8THX1</accession>
<evidence type="ECO:0000256" key="6">
    <source>
        <dbReference type="ARBA" id="ARBA00022840"/>
    </source>
</evidence>
<evidence type="ECO:0000256" key="5">
    <source>
        <dbReference type="ARBA" id="ARBA00022806"/>
    </source>
</evidence>
<dbReference type="CDD" id="cd17982">
    <property type="entry name" value="DEXHc_DHX37"/>
    <property type="match status" value="1"/>
</dbReference>
<keyword evidence="3" id="KW-0547">Nucleotide-binding</keyword>
<evidence type="ECO:0000256" key="2">
    <source>
        <dbReference type="ARBA" id="ARBA00012552"/>
    </source>
</evidence>
<dbReference type="InterPro" id="IPR007502">
    <property type="entry name" value="Helicase-assoc_dom"/>
</dbReference>
<gene>
    <name evidence="10" type="ORF">ANN_07250</name>
</gene>
<feature type="domain" description="Helicase C-terminal" evidence="9">
    <location>
        <begin position="475"/>
        <end position="675"/>
    </location>
</feature>
<dbReference type="PANTHER" id="PTHR18934">
    <property type="entry name" value="ATP-DEPENDENT RNA HELICASE"/>
    <property type="match status" value="1"/>
</dbReference>
<dbReference type="EC" id="3.6.4.13" evidence="2"/>
<evidence type="ECO:0000259" key="9">
    <source>
        <dbReference type="PROSITE" id="PS51194"/>
    </source>
</evidence>
<evidence type="ECO:0000256" key="3">
    <source>
        <dbReference type="ARBA" id="ARBA00022741"/>
    </source>
</evidence>
<dbReference type="Pfam" id="PF00270">
    <property type="entry name" value="DEAD"/>
    <property type="match status" value="1"/>
</dbReference>
<comment type="caution">
    <text evidence="10">The sequence shown here is derived from an EMBL/GenBank/DDBJ whole genome shotgun (WGS) entry which is preliminary data.</text>
</comment>
<keyword evidence="11" id="KW-1185">Reference proteome</keyword>
<dbReference type="Pfam" id="PF00271">
    <property type="entry name" value="Helicase_C"/>
    <property type="match status" value="1"/>
</dbReference>
<dbReference type="EMBL" id="JAJSOF020000011">
    <property type="protein sequence ID" value="KAJ4445445.1"/>
    <property type="molecule type" value="Genomic_DNA"/>
</dbReference>
<feature type="compositionally biased region" description="Acidic residues" evidence="7">
    <location>
        <begin position="129"/>
        <end position="152"/>
    </location>
</feature>
<keyword evidence="5" id="KW-0347">Helicase</keyword>
<keyword evidence="4" id="KW-0378">Hydrolase</keyword>
<reference evidence="10 11" key="1">
    <citation type="journal article" date="2022" name="Allergy">
        <title>Genome assembly and annotation of Periplaneta americana reveal a comprehensive cockroach allergen profile.</title>
        <authorList>
            <person name="Wang L."/>
            <person name="Xiong Q."/>
            <person name="Saelim N."/>
            <person name="Wang L."/>
            <person name="Nong W."/>
            <person name="Wan A.T."/>
            <person name="Shi M."/>
            <person name="Liu X."/>
            <person name="Cao Q."/>
            <person name="Hui J.H.L."/>
            <person name="Sookrung N."/>
            <person name="Leung T.F."/>
            <person name="Tungtrongchitr A."/>
            <person name="Tsui S.K.W."/>
        </authorList>
    </citation>
    <scope>NUCLEOTIDE SEQUENCE [LARGE SCALE GENOMIC DNA]</scope>
    <source>
        <strain evidence="10">PWHHKU_190912</strain>
    </source>
</reference>
<feature type="region of interest" description="Disordered" evidence="7">
    <location>
        <begin position="109"/>
        <end position="179"/>
    </location>
</feature>
<evidence type="ECO:0000313" key="11">
    <source>
        <dbReference type="Proteomes" id="UP001148838"/>
    </source>
</evidence>
<dbReference type="Pfam" id="PF21010">
    <property type="entry name" value="HA2_C"/>
    <property type="match status" value="1"/>
</dbReference>
<dbReference type="PROSITE" id="PS51192">
    <property type="entry name" value="HELICASE_ATP_BIND_1"/>
    <property type="match status" value="1"/>
</dbReference>
<dbReference type="InterPro" id="IPR002464">
    <property type="entry name" value="DNA/RNA_helicase_DEAH_CS"/>
</dbReference>
<organism evidence="10 11">
    <name type="scientific">Periplaneta americana</name>
    <name type="common">American cockroach</name>
    <name type="synonym">Blatta americana</name>
    <dbReference type="NCBI Taxonomy" id="6978"/>
    <lineage>
        <taxon>Eukaryota</taxon>
        <taxon>Metazoa</taxon>
        <taxon>Ecdysozoa</taxon>
        <taxon>Arthropoda</taxon>
        <taxon>Hexapoda</taxon>
        <taxon>Insecta</taxon>
        <taxon>Pterygota</taxon>
        <taxon>Neoptera</taxon>
        <taxon>Polyneoptera</taxon>
        <taxon>Dictyoptera</taxon>
        <taxon>Blattodea</taxon>
        <taxon>Blattoidea</taxon>
        <taxon>Blattidae</taxon>
        <taxon>Blattinae</taxon>
        <taxon>Periplaneta</taxon>
    </lineage>
</organism>
<feature type="region of interest" description="Disordered" evidence="7">
    <location>
        <begin position="69"/>
        <end position="92"/>
    </location>
</feature>
<dbReference type="InterPro" id="IPR048333">
    <property type="entry name" value="HA2_WH"/>
</dbReference>
<dbReference type="InterPro" id="IPR014001">
    <property type="entry name" value="Helicase_ATP-bd"/>
</dbReference>
<dbReference type="Pfam" id="PF07717">
    <property type="entry name" value="OB_NTP_bind"/>
    <property type="match status" value="1"/>
</dbReference>
<keyword evidence="6" id="KW-0067">ATP-binding</keyword>
<protein>
    <recommendedName>
        <fullName evidence="2">RNA helicase</fullName>
        <ecNumber evidence="2">3.6.4.13</ecNumber>
    </recommendedName>
</protein>
<sequence length="1023" mass="114062">MAGLCEGGNEPPGSLKAINCIDVFYNLQRASLLEALSKIPTQPELLSQLTSITSVQTKGLKKHFLEQERGDKKVKRKQVDEDEEEAHNINSIAGSQKRKRLLMLELDEEKTAEAKDPNVVGLETSSESSSDEDEEEDGEDEVTSAVEEEDTDTVSKNPKVEVATEAVSDEAVNKPRKERHVASKPAVFVPVHRQADIQEARLRLPILAEEQVIMEAINENPVVVLAGETGSGKTTQVPQFLYEAGYASDGKLIGVTEPRRVAAISMSKRVAEEMNLDSNEVSYLIRFEGNATEKTRIKFMTDGVLLKEIQSDFLLSKYSVIILDEAHERSVYTDILIGLLSRIVPLRNKRGNPLKLIIMSATLRLEDFTDNPRLFKTSPPVLKVESRQFPVTIHFNKRTAVDYVAEAFSKTCKIHTQLPEGGILVFLTGQQEVNCLVRKLRRAFPFHSKKKGTKAAQTLANGDAESEDEGEVELDMQKAIHNARKARRKRQGSEVVLPEINLDSYSVVPGDDTEADLLGNDDDLGDIESDEEDQLNLRGLAACQPMWVLPLYSLLPSDKQAQVFEPPPEGSRLCVVATNVAETSLTIPNVKYVVDSGRMKTRMYDKVTGVSAFTVTWCSKAAANQRAGRAGRMGPGHCYRLYSSAVFNDQFEQFSVPEIQRKPVDDLLLQMKAMDIDKVVNFPFPSAPDLIQLRSAERRLVLLGALEEPKKKDDWTSKVTPLGYAISAFPVAPRFGKMLALSHQQGLLPYTVCMVAALSVQEVLLEVPIHGVEEEAENAGQKRAQWIQTRRKWAGMGNSLLLGDPMVLLRAVGASEFAGRRGQLLQFCMDNGLRHKAITEIRKLRVQLTNEVNLNLPDLNLCVDPNMAPPTDIQAKLLRQIMLAGMPDQVAHKVADNEIKEDEDKAKWKHAYRCAEMEDPVFMHSASVLRKKSPEWVVYQEVFETSKLYMRGVTAIEPEWLPTYAPALCNLSPPLVEPPPRYDEATGKMLCHVTGTFGMCYCVFICFPRIDVIHSFIQSTPVE</sequence>
<dbReference type="InterPro" id="IPR027417">
    <property type="entry name" value="P-loop_NTPase"/>
</dbReference>
<evidence type="ECO:0000256" key="1">
    <source>
        <dbReference type="ARBA" id="ARBA00008792"/>
    </source>
</evidence>
<dbReference type="SMART" id="SM00490">
    <property type="entry name" value="HELICc"/>
    <property type="match status" value="1"/>
</dbReference>
<dbReference type="SMART" id="SM00487">
    <property type="entry name" value="DEXDc"/>
    <property type="match status" value="1"/>
</dbReference>
<dbReference type="Proteomes" id="UP001148838">
    <property type="component" value="Unassembled WGS sequence"/>
</dbReference>
<dbReference type="InterPro" id="IPR011545">
    <property type="entry name" value="DEAD/DEAH_box_helicase_dom"/>
</dbReference>